<protein>
    <recommendedName>
        <fullName evidence="5">Transmembrane protein</fullName>
    </recommendedName>
</protein>
<dbReference type="EMBL" id="JAQQWL010000013">
    <property type="protein sequence ID" value="KAK8043035.1"/>
    <property type="molecule type" value="Genomic_DNA"/>
</dbReference>
<keyword evidence="2" id="KW-0472">Membrane</keyword>
<gene>
    <name evidence="3" type="ORF">PG994_013518</name>
</gene>
<evidence type="ECO:0000313" key="3">
    <source>
        <dbReference type="EMBL" id="KAK8043035.1"/>
    </source>
</evidence>
<proteinExistence type="predicted"/>
<keyword evidence="4" id="KW-1185">Reference proteome</keyword>
<evidence type="ECO:0008006" key="5">
    <source>
        <dbReference type="Google" id="ProtNLM"/>
    </source>
</evidence>
<dbReference type="GeneID" id="92097990"/>
<reference evidence="3 4" key="1">
    <citation type="submission" date="2023-01" db="EMBL/GenBank/DDBJ databases">
        <title>Analysis of 21 Apiospora genomes using comparative genomics revels a genus with tremendous synthesis potential of carbohydrate active enzymes and secondary metabolites.</title>
        <authorList>
            <person name="Sorensen T."/>
        </authorList>
    </citation>
    <scope>NUCLEOTIDE SEQUENCE [LARGE SCALE GENOMIC DNA]</scope>
    <source>
        <strain evidence="3 4">CBS 135458</strain>
    </source>
</reference>
<dbReference type="Pfam" id="PF11915">
    <property type="entry name" value="DUF3433"/>
    <property type="match status" value="1"/>
</dbReference>
<dbReference type="PANTHER" id="PTHR37544:SF1">
    <property type="entry name" value="PHOSPHORIBOSYLAMINOIMIDAZOLE-SUCCINOCARBOXAMIDE SYNTHASE"/>
    <property type="match status" value="1"/>
</dbReference>
<dbReference type="Proteomes" id="UP001480595">
    <property type="component" value="Unassembled WGS sequence"/>
</dbReference>
<organism evidence="3 4">
    <name type="scientific">Apiospora phragmitis</name>
    <dbReference type="NCBI Taxonomy" id="2905665"/>
    <lineage>
        <taxon>Eukaryota</taxon>
        <taxon>Fungi</taxon>
        <taxon>Dikarya</taxon>
        <taxon>Ascomycota</taxon>
        <taxon>Pezizomycotina</taxon>
        <taxon>Sordariomycetes</taxon>
        <taxon>Xylariomycetidae</taxon>
        <taxon>Amphisphaeriales</taxon>
        <taxon>Apiosporaceae</taxon>
        <taxon>Apiospora</taxon>
    </lineage>
</organism>
<evidence type="ECO:0000256" key="1">
    <source>
        <dbReference type="SAM" id="MobiDB-lite"/>
    </source>
</evidence>
<dbReference type="RefSeq" id="XP_066709888.1">
    <property type="nucleotide sequence ID" value="XM_066864927.1"/>
</dbReference>
<keyword evidence="2" id="KW-0812">Transmembrane</keyword>
<name>A0ABR1T8W9_9PEZI</name>
<evidence type="ECO:0000256" key="2">
    <source>
        <dbReference type="SAM" id="Phobius"/>
    </source>
</evidence>
<comment type="caution">
    <text evidence="3">The sequence shown here is derived from an EMBL/GenBank/DDBJ whole genome shotgun (WGS) entry which is preliminary data.</text>
</comment>
<sequence length="1071" mass="117095">MATTQKLLPMATPKWQTVSSRRRYPGHTRNGPVQDRPDDLDSLQQLPSDSEDEEHATQNRINEPMGSLSRLPKSWQPLWLRRTTLITMAANQGLGSTSSTDGIVYLWKYLPTTVIVILLAVWNGIDFSSRWLQPWANLRSGPGTAESTVLLDLLTPMLPVMIWTASKLKAWPSLLTIAAVLVLNIITTSVVDWFDVTGWDPEMNDNVTATVYYGVWAQKLPWPEWTFQNATLEPLLPPETVEAGSATSYSGTTRGFFPGIECAEPRIDGDLRITSNYTYIASITFKAPSCSDDVDLPLLDSNQVSTWRAMHKNPDRSFVGTSKLITCPDQTQRYFASVTLVDSNMKLLRSSSLFCRPSYSVQNVTVQVAPPDSKTRVDWSTFELGSAQVEGLGPMNLLSNIVNSTRMANLPLMKQPNKTAVNNDLFLRAASVSLLRDDMDTIYLEPFLDAKVLADHIRDAFSGMASIAVHTRMLSTAQELILGTAAHDESRVRVPAGAALSICGLLVLGLLLSFLLLALRTRGVVPRDPRSIGGIGAIFRNSHELQRRCGSGLSRLKQSIRDARISSYVLAGARPKFLVNIEDHFRTEKRKGSTAAPDKIQEAWQPIVLTNCAAARRGVLSRNLGRLPLITFFVSLREKHIAACFSAIGTILGSLLTILVAGLYSFASLDIETSMTVQRTDGFGNISYPQWTYDDLIFPNLTLSEADLGTADSTRRITVSVPARRAMLQCDTKKTEEVKVEIKKSSFDSTSTYTIHTELRSRCPGSTGKPIPTRIISTRSNLTGFGGQLGNLWETANITDGGPLYTNHPPPANQPGFHSLIFYYGSFPSEVSQSRASQKPSSRSGYHPVFTTARRGKSLGIDPGRAPVPDEGTARFVNAGTPEASNVQEYLVAYPLSNFFRPVTGDNAVLRDLQTFRGLDWFYQAVVLADGGMDPTDLVGSANAPRLVEATSKMYGHFMAQVMHRIMRSPGTILPSSQRTLPAVATQSQTRLRQNAGPKVALQLLLGLMAASAVAAWLAMRDTNFLPHEPGSIAGVAVLVAGSGLWGDGGDGDERNGSSSWDTPLVPGDAE</sequence>
<dbReference type="PANTHER" id="PTHR37544">
    <property type="entry name" value="SPRAY-RELATED"/>
    <property type="match status" value="1"/>
</dbReference>
<feature type="region of interest" description="Disordered" evidence="1">
    <location>
        <begin position="1048"/>
        <end position="1071"/>
    </location>
</feature>
<evidence type="ECO:0000313" key="4">
    <source>
        <dbReference type="Proteomes" id="UP001480595"/>
    </source>
</evidence>
<accession>A0ABR1T8W9</accession>
<dbReference type="InterPro" id="IPR021840">
    <property type="entry name" value="DUF3433"/>
</dbReference>
<feature type="region of interest" description="Disordered" evidence="1">
    <location>
        <begin position="1"/>
        <end position="69"/>
    </location>
</feature>
<feature type="transmembrane region" description="Helical" evidence="2">
    <location>
        <begin position="641"/>
        <end position="667"/>
    </location>
</feature>
<feature type="transmembrane region" description="Helical" evidence="2">
    <location>
        <begin position="498"/>
        <end position="519"/>
    </location>
</feature>
<keyword evidence="2" id="KW-1133">Transmembrane helix</keyword>